<sequence>MPQMRTTPKPLMCCRCGEPFAADEEVRWLSEDEARHVWDCPPWKPSGPVSDGTLRCPTRRGDLPCQKRIPAGWHENEGHAGGHWFEPDDAFEARSSGRVHVDAAALLSMRPYAEHLATDCPGPGACSSADPA</sequence>
<keyword evidence="2" id="KW-1185">Reference proteome</keyword>
<comment type="caution">
    <text evidence="1">The sequence shown here is derived from an EMBL/GenBank/DDBJ whole genome shotgun (WGS) entry which is preliminary data.</text>
</comment>
<evidence type="ECO:0000313" key="2">
    <source>
        <dbReference type="Proteomes" id="UP000019753"/>
    </source>
</evidence>
<protein>
    <submittedName>
        <fullName evidence="1">Uncharacterized protein</fullName>
    </submittedName>
</protein>
<dbReference type="AlphaFoldDB" id="A0A021VRE4"/>
<dbReference type="Proteomes" id="UP000019753">
    <property type="component" value="Unassembled WGS sequence"/>
</dbReference>
<dbReference type="EMBL" id="AXCW01000204">
    <property type="protein sequence ID" value="EYR62620.1"/>
    <property type="molecule type" value="Genomic_DNA"/>
</dbReference>
<proteinExistence type="predicted"/>
<name>A0A021VRE4_9CELL</name>
<evidence type="ECO:0000313" key="1">
    <source>
        <dbReference type="EMBL" id="EYR62620.1"/>
    </source>
</evidence>
<accession>A0A021VRE4</accession>
<reference evidence="1 2" key="1">
    <citation type="submission" date="2014-01" db="EMBL/GenBank/DDBJ databases">
        <title>Actinotalea ferrariae CF5-4.</title>
        <authorList>
            <person name="Chen F."/>
            <person name="Li Y."/>
            <person name="Wang G."/>
        </authorList>
    </citation>
    <scope>NUCLEOTIDE SEQUENCE [LARGE SCALE GENOMIC DNA]</scope>
    <source>
        <strain evidence="1 2">CF5-4</strain>
    </source>
</reference>
<organism evidence="1 2">
    <name type="scientific">Actinotalea ferrariae CF5-4</name>
    <dbReference type="NCBI Taxonomy" id="948458"/>
    <lineage>
        <taxon>Bacteria</taxon>
        <taxon>Bacillati</taxon>
        <taxon>Actinomycetota</taxon>
        <taxon>Actinomycetes</taxon>
        <taxon>Micrococcales</taxon>
        <taxon>Cellulomonadaceae</taxon>
        <taxon>Actinotalea</taxon>
    </lineage>
</organism>
<gene>
    <name evidence="1" type="ORF">N866_06865</name>
</gene>